<dbReference type="EMBL" id="CP001848">
    <property type="protein sequence ID" value="ADB14986.1"/>
    <property type="molecule type" value="Genomic_DNA"/>
</dbReference>
<keyword evidence="2" id="KW-1185">Reference proteome</keyword>
<dbReference type="HOGENOM" id="CLU_2882002_0_0_0"/>
<protein>
    <submittedName>
        <fullName evidence="1">Uncharacterized protein</fullName>
    </submittedName>
</protein>
<evidence type="ECO:0000313" key="1">
    <source>
        <dbReference type="EMBL" id="ADB14986.1"/>
    </source>
</evidence>
<sequence>MSGEGIPRELAKKALEIASQQGRFTIFSLVDALTRLSQTVVYAGDRTELDQKIGRLLSLALAA</sequence>
<dbReference type="KEGG" id="psl:Psta_0295"/>
<dbReference type="Proteomes" id="UP000001887">
    <property type="component" value="Chromosome"/>
</dbReference>
<proteinExistence type="predicted"/>
<organism evidence="1 2">
    <name type="scientific">Pirellula staleyi (strain ATCC 27377 / DSM 6068 / ICPB 4128)</name>
    <name type="common">Pirella staleyi</name>
    <dbReference type="NCBI Taxonomy" id="530564"/>
    <lineage>
        <taxon>Bacteria</taxon>
        <taxon>Pseudomonadati</taxon>
        <taxon>Planctomycetota</taxon>
        <taxon>Planctomycetia</taxon>
        <taxon>Pirellulales</taxon>
        <taxon>Pirellulaceae</taxon>
        <taxon>Pirellula</taxon>
    </lineage>
</organism>
<evidence type="ECO:0000313" key="2">
    <source>
        <dbReference type="Proteomes" id="UP000001887"/>
    </source>
</evidence>
<dbReference type="STRING" id="530564.Psta_0295"/>
<reference evidence="1 2" key="1">
    <citation type="journal article" date="2009" name="Stand. Genomic Sci.">
        <title>Complete genome sequence of Pirellula staleyi type strain (ATCC 27377).</title>
        <authorList>
            <person name="Clum A."/>
            <person name="Tindall B.J."/>
            <person name="Sikorski J."/>
            <person name="Ivanova N."/>
            <person name="Mavrommatis K."/>
            <person name="Lucas S."/>
            <person name="Glavina del Rio T."/>
            <person name="Nolan M."/>
            <person name="Chen F."/>
            <person name="Tice H."/>
            <person name="Pitluck S."/>
            <person name="Cheng J.F."/>
            <person name="Chertkov O."/>
            <person name="Brettin T."/>
            <person name="Han C."/>
            <person name="Detter J.C."/>
            <person name="Kuske C."/>
            <person name="Bruce D."/>
            <person name="Goodwin L."/>
            <person name="Ovchinikova G."/>
            <person name="Pati A."/>
            <person name="Mikhailova N."/>
            <person name="Chen A."/>
            <person name="Palaniappan K."/>
            <person name="Land M."/>
            <person name="Hauser L."/>
            <person name="Chang Y.J."/>
            <person name="Jeffries C.D."/>
            <person name="Chain P."/>
            <person name="Rohde M."/>
            <person name="Goker M."/>
            <person name="Bristow J."/>
            <person name="Eisen J.A."/>
            <person name="Markowitz V."/>
            <person name="Hugenholtz P."/>
            <person name="Kyrpides N.C."/>
            <person name="Klenk H.P."/>
            <person name="Lapidus A."/>
        </authorList>
    </citation>
    <scope>NUCLEOTIDE SEQUENCE [LARGE SCALE GENOMIC DNA]</scope>
    <source>
        <strain evidence="2">ATCC 27377 / DSM 6068 / ICPB 4128</strain>
    </source>
</reference>
<gene>
    <name evidence="1" type="ordered locus">Psta_0295</name>
</gene>
<name>D2R277_PIRSD</name>
<accession>D2R277</accession>
<dbReference type="AlphaFoldDB" id="D2R277"/>